<feature type="coiled-coil region" evidence="1">
    <location>
        <begin position="152"/>
        <end position="186"/>
    </location>
</feature>
<evidence type="ECO:0000256" key="1">
    <source>
        <dbReference type="SAM" id="Coils"/>
    </source>
</evidence>
<evidence type="ECO:0000313" key="3">
    <source>
        <dbReference type="EMBL" id="KDO17266.1"/>
    </source>
</evidence>
<feature type="compositionally biased region" description="Acidic residues" evidence="2">
    <location>
        <begin position="15"/>
        <end position="25"/>
    </location>
</feature>
<accession>A0A067BSL2</accession>
<protein>
    <submittedName>
        <fullName evidence="3">Uncharacterized protein</fullName>
    </submittedName>
</protein>
<dbReference type="EMBL" id="KK583719">
    <property type="protein sequence ID" value="KDO17266.1"/>
    <property type="molecule type" value="Genomic_DNA"/>
</dbReference>
<dbReference type="OrthoDB" id="76438at2759"/>
<dbReference type="Proteomes" id="UP000030745">
    <property type="component" value="Unassembled WGS sequence"/>
</dbReference>
<dbReference type="VEuPathDB" id="FungiDB:SPRG_17063"/>
<evidence type="ECO:0000256" key="2">
    <source>
        <dbReference type="SAM" id="MobiDB-lite"/>
    </source>
</evidence>
<dbReference type="GeneID" id="24138627"/>
<gene>
    <name evidence="3" type="ORF">SPRG_17063</name>
</gene>
<feature type="region of interest" description="Disordered" evidence="2">
    <location>
        <begin position="1"/>
        <end position="51"/>
    </location>
</feature>
<evidence type="ECO:0000313" key="4">
    <source>
        <dbReference type="Proteomes" id="UP000030745"/>
    </source>
</evidence>
<dbReference type="AlphaFoldDB" id="A0A067BSL2"/>
<name>A0A067BSL2_SAPPC</name>
<sequence length="262" mass="29296">MSALHTSSRSKLSDDSSDSDLSDSDADLHSVDSSASLPTRRRRSSVRVEPRRPSFSRIASCQHVRTPIDAPAAALDRLTAADHFQSLCLSAYILQCEIADVGLWLAARVVPLSWCDAAIAFLKPLDDDVRASLDATWCLLSSLQPPFHRARLATFERQLAQLETVLQRASNALQDVRDQASGIERELALRRLQLWTRDVLSKRHFYSVKVQLRQRHHRGLIPGLFDGLHEESVLTVDAVHATVTVEYPRALDRPGSPRHKIV</sequence>
<organism evidence="3 4">
    <name type="scientific">Saprolegnia parasitica (strain CBS 223.65)</name>
    <dbReference type="NCBI Taxonomy" id="695850"/>
    <lineage>
        <taxon>Eukaryota</taxon>
        <taxon>Sar</taxon>
        <taxon>Stramenopiles</taxon>
        <taxon>Oomycota</taxon>
        <taxon>Saprolegniomycetes</taxon>
        <taxon>Saprolegniales</taxon>
        <taxon>Saprolegniaceae</taxon>
        <taxon>Saprolegnia</taxon>
    </lineage>
</organism>
<dbReference type="RefSeq" id="XP_012212025.1">
    <property type="nucleotide sequence ID" value="XM_012356635.1"/>
</dbReference>
<proteinExistence type="predicted"/>
<keyword evidence="1" id="KW-0175">Coiled coil</keyword>
<keyword evidence="4" id="KW-1185">Reference proteome</keyword>
<reference evidence="3 4" key="1">
    <citation type="journal article" date="2013" name="PLoS Genet.">
        <title>Distinctive expansion of potential virulence genes in the genome of the oomycete fish pathogen Saprolegnia parasitica.</title>
        <authorList>
            <person name="Jiang R.H."/>
            <person name="de Bruijn I."/>
            <person name="Haas B.J."/>
            <person name="Belmonte R."/>
            <person name="Lobach L."/>
            <person name="Christie J."/>
            <person name="van den Ackerveken G."/>
            <person name="Bottin A."/>
            <person name="Bulone V."/>
            <person name="Diaz-Moreno S.M."/>
            <person name="Dumas B."/>
            <person name="Fan L."/>
            <person name="Gaulin E."/>
            <person name="Govers F."/>
            <person name="Grenville-Briggs L.J."/>
            <person name="Horner N.R."/>
            <person name="Levin J.Z."/>
            <person name="Mammella M."/>
            <person name="Meijer H.J."/>
            <person name="Morris P."/>
            <person name="Nusbaum C."/>
            <person name="Oome S."/>
            <person name="Phillips A.J."/>
            <person name="van Rooyen D."/>
            <person name="Rzeszutek E."/>
            <person name="Saraiva M."/>
            <person name="Secombes C.J."/>
            <person name="Seidl M.F."/>
            <person name="Snel B."/>
            <person name="Stassen J.H."/>
            <person name="Sykes S."/>
            <person name="Tripathy S."/>
            <person name="van den Berg H."/>
            <person name="Vega-Arreguin J.C."/>
            <person name="Wawra S."/>
            <person name="Young S.K."/>
            <person name="Zeng Q."/>
            <person name="Dieguez-Uribeondo J."/>
            <person name="Russ C."/>
            <person name="Tyler B.M."/>
            <person name="van West P."/>
        </authorList>
    </citation>
    <scope>NUCLEOTIDE SEQUENCE [LARGE SCALE GENOMIC DNA]</scope>
    <source>
        <strain evidence="3 4">CBS 223.65</strain>
    </source>
</reference>
<dbReference type="KEGG" id="spar:SPRG_17063"/>